<organism evidence="2">
    <name type="scientific">hydrothermal vent metagenome</name>
    <dbReference type="NCBI Taxonomy" id="652676"/>
    <lineage>
        <taxon>unclassified sequences</taxon>
        <taxon>metagenomes</taxon>
        <taxon>ecological metagenomes</taxon>
    </lineage>
</organism>
<keyword evidence="2" id="KW-0489">Methyltransferase</keyword>
<dbReference type="NCBIfam" id="TIGR01444">
    <property type="entry name" value="fkbM_fam"/>
    <property type="match status" value="1"/>
</dbReference>
<proteinExistence type="predicted"/>
<feature type="domain" description="Methyltransferase FkbM" evidence="1">
    <location>
        <begin position="47"/>
        <end position="212"/>
    </location>
</feature>
<accession>A0A1W1E4K4</accession>
<evidence type="ECO:0000313" key="2">
    <source>
        <dbReference type="EMBL" id="SFV88885.1"/>
    </source>
</evidence>
<dbReference type="InterPro" id="IPR052514">
    <property type="entry name" value="SAM-dependent_MTase"/>
</dbReference>
<evidence type="ECO:0000259" key="1">
    <source>
        <dbReference type="Pfam" id="PF05050"/>
    </source>
</evidence>
<keyword evidence="2" id="KW-0808">Transferase</keyword>
<gene>
    <name evidence="2" type="ORF">MNB_SUP05-SYMBIONT-5-569</name>
</gene>
<dbReference type="GO" id="GO:0032259">
    <property type="term" value="P:methylation"/>
    <property type="evidence" value="ECO:0007669"/>
    <property type="project" value="UniProtKB-KW"/>
</dbReference>
<dbReference type="InterPro" id="IPR006342">
    <property type="entry name" value="FkbM_mtfrase"/>
</dbReference>
<dbReference type="AlphaFoldDB" id="A0A1W1E4K4"/>
<dbReference type="SUPFAM" id="SSF53335">
    <property type="entry name" value="S-adenosyl-L-methionine-dependent methyltransferases"/>
    <property type="match status" value="1"/>
</dbReference>
<protein>
    <submittedName>
        <fullName evidence="2">Methyltransferase FkbM family</fullName>
    </submittedName>
</protein>
<dbReference type="GO" id="GO:0008168">
    <property type="term" value="F:methyltransferase activity"/>
    <property type="evidence" value="ECO:0007669"/>
    <property type="project" value="UniProtKB-KW"/>
</dbReference>
<name>A0A1W1E4K4_9ZZZZ</name>
<reference evidence="2" key="1">
    <citation type="submission" date="2016-10" db="EMBL/GenBank/DDBJ databases">
        <authorList>
            <person name="de Groot N.N."/>
        </authorList>
    </citation>
    <scope>NUCLEOTIDE SEQUENCE</scope>
</reference>
<dbReference type="Gene3D" id="3.40.50.150">
    <property type="entry name" value="Vaccinia Virus protein VP39"/>
    <property type="match status" value="1"/>
</dbReference>
<dbReference type="EMBL" id="FPHZ01000187">
    <property type="protein sequence ID" value="SFV88885.1"/>
    <property type="molecule type" value="Genomic_DNA"/>
</dbReference>
<dbReference type="PANTHER" id="PTHR34203:SF15">
    <property type="entry name" value="SLL1173 PROTEIN"/>
    <property type="match status" value="1"/>
</dbReference>
<sequence>MIDKNRGYGVGYQIMTTGEFDADEVQFVLALLRLRRQHFGNGVVAIDCGANFGVHSVEWGRLMHNWGHVWSFEAQEKIFYALAGNIIINNCLNVTARLAAVSDKEGYIKIAEPDYSIPSSFGSFELKKTDSTEFIGQEIDYSNPTQEVPLMPLDTLPITRLDLIKIDIEGMEEEALNGAIKLIQSHHPVLVIEIIKSNKDNIQTFLEEHGYQTFPFGLNVLAIHKEDPTLKSINLRGGQLSLTV</sequence>
<dbReference type="PANTHER" id="PTHR34203">
    <property type="entry name" value="METHYLTRANSFERASE, FKBM FAMILY PROTEIN"/>
    <property type="match status" value="1"/>
</dbReference>
<dbReference type="InterPro" id="IPR029063">
    <property type="entry name" value="SAM-dependent_MTases_sf"/>
</dbReference>
<dbReference type="Pfam" id="PF05050">
    <property type="entry name" value="Methyltransf_21"/>
    <property type="match status" value="1"/>
</dbReference>